<feature type="transmembrane region" description="Helical" evidence="1">
    <location>
        <begin position="110"/>
        <end position="135"/>
    </location>
</feature>
<evidence type="ECO:0000313" key="3">
    <source>
        <dbReference type="EMBL" id="CAB4900778.1"/>
    </source>
</evidence>
<dbReference type="Pfam" id="PF01066">
    <property type="entry name" value="CDP-OH_P_transf"/>
    <property type="match status" value="1"/>
</dbReference>
<name>A0A6J7MKB1_9ZZZZ</name>
<dbReference type="AlphaFoldDB" id="A0A6J7MKB1"/>
<evidence type="ECO:0000313" key="5">
    <source>
        <dbReference type="EMBL" id="CAB5012213.1"/>
    </source>
</evidence>
<feature type="transmembrane region" description="Helical" evidence="1">
    <location>
        <begin position="70"/>
        <end position="89"/>
    </location>
</feature>
<keyword evidence="1" id="KW-1133">Transmembrane helix</keyword>
<gene>
    <name evidence="2" type="ORF">UFOPK2967_00521</name>
    <name evidence="3" type="ORF">UFOPK3587_00464</name>
    <name evidence="4" type="ORF">UFOPK3984_00421</name>
    <name evidence="5" type="ORF">UFOPK4114_00319</name>
</gene>
<keyword evidence="1" id="KW-0812">Transmembrane</keyword>
<dbReference type="InterPro" id="IPR000462">
    <property type="entry name" value="CDP-OH_P_trans"/>
</dbReference>
<organism evidence="4">
    <name type="scientific">freshwater metagenome</name>
    <dbReference type="NCBI Taxonomy" id="449393"/>
    <lineage>
        <taxon>unclassified sequences</taxon>
        <taxon>metagenomes</taxon>
        <taxon>ecological metagenomes</taxon>
    </lineage>
</organism>
<protein>
    <submittedName>
        <fullName evidence="4">Unannotated protein</fullName>
    </submittedName>
</protein>
<dbReference type="GO" id="GO:0008654">
    <property type="term" value="P:phospholipid biosynthetic process"/>
    <property type="evidence" value="ECO:0007669"/>
    <property type="project" value="InterPro"/>
</dbReference>
<dbReference type="GO" id="GO:0016020">
    <property type="term" value="C:membrane"/>
    <property type="evidence" value="ECO:0007669"/>
    <property type="project" value="InterPro"/>
</dbReference>
<proteinExistence type="predicted"/>
<sequence length="211" mass="22724">MKPSYSQFTEQWSTLHGDTPVTGIVRAWLLISYRLARVCVTLRITPNVLTTIGVLSAGVTAWVSPNGWCLIFLAISLIADGIDGSVAIYSGRTSASGAVWDGLADRISEALWALAFYRLGVPLGWVLALASLAAFQEYARARLASLGVSEVGIVTPGERPIRASFLAVAIVSSQINFAKEWPTPIAIILTVVQLVSFVLVLRFAFTSLKKV</sequence>
<evidence type="ECO:0000256" key="1">
    <source>
        <dbReference type="SAM" id="Phobius"/>
    </source>
</evidence>
<dbReference type="EMBL" id="CAFBMN010000014">
    <property type="protein sequence ID" value="CAB4900778.1"/>
    <property type="molecule type" value="Genomic_DNA"/>
</dbReference>
<dbReference type="GO" id="GO:0016780">
    <property type="term" value="F:phosphotransferase activity, for other substituted phosphate groups"/>
    <property type="evidence" value="ECO:0007669"/>
    <property type="project" value="InterPro"/>
</dbReference>
<dbReference type="InterPro" id="IPR043130">
    <property type="entry name" value="CDP-OH_PTrfase_TM_dom"/>
</dbReference>
<dbReference type="EMBL" id="CAFBOP010000010">
    <property type="protein sequence ID" value="CAB4981590.1"/>
    <property type="molecule type" value="Genomic_DNA"/>
</dbReference>
<reference evidence="4" key="1">
    <citation type="submission" date="2020-05" db="EMBL/GenBank/DDBJ databases">
        <authorList>
            <person name="Chiriac C."/>
            <person name="Salcher M."/>
            <person name="Ghai R."/>
            <person name="Kavagutti S V."/>
        </authorList>
    </citation>
    <scope>NUCLEOTIDE SEQUENCE</scope>
</reference>
<evidence type="ECO:0000313" key="2">
    <source>
        <dbReference type="EMBL" id="CAB4784344.1"/>
    </source>
</evidence>
<dbReference type="Gene3D" id="1.20.120.1760">
    <property type="match status" value="1"/>
</dbReference>
<feature type="transmembrane region" description="Helical" evidence="1">
    <location>
        <begin position="185"/>
        <end position="205"/>
    </location>
</feature>
<keyword evidence="1" id="KW-0472">Membrane</keyword>
<evidence type="ECO:0000313" key="4">
    <source>
        <dbReference type="EMBL" id="CAB4981590.1"/>
    </source>
</evidence>
<dbReference type="EMBL" id="CAFAAC010000022">
    <property type="protein sequence ID" value="CAB4784344.1"/>
    <property type="molecule type" value="Genomic_DNA"/>
</dbReference>
<feature type="transmembrane region" description="Helical" evidence="1">
    <location>
        <begin position="44"/>
        <end position="64"/>
    </location>
</feature>
<accession>A0A6J7MKB1</accession>
<dbReference type="EMBL" id="CAFBPP010000007">
    <property type="protein sequence ID" value="CAB5012213.1"/>
    <property type="molecule type" value="Genomic_DNA"/>
</dbReference>